<name>A0ABS5PW40_9FIRM</name>
<sequence length="486" mass="56796">MNAGKPMSTKKQASANYAFRWDTVDWSLIEEKVSKLQSRIAKAAQRGKRYLVKKLQYLLSKSYYGRLLAVKRVISNKGNTTAGVDGEIWLTSSSRYRAVLRLGNKSYRAQPLKRVYIKKKNGKDRPLGIPTMYDRAMQALHMLTLDPVAEVVLDNNSFGFRKYRSTQDACEYLFKCLSTKQSAKWVLEGDIKGCFDNINHEWLMKHIPMNKKRLAQFLKSGYMHNNRLYQNGSGTPQGGIISPTLANLTLNGMAQHLREIYWRDTKGRIHRKFNKNQLNFTIYADDFIITANNKRVLEEVKTIITAFFHERGLELSQEKTVITNIGQGFNFLGWQFRKYCGKLIIKPTNDSFKRIKDKVREIVKACMGLSQDVLIKRLNPVIRGWCNYHSKVCSKEIFQKLDSYIYCQLWRWAKRRHSNKSKSWIKSRYFHMISTRDWIFKTDHSKLYFASSTPIKRHVLIKMSANPYLVQYNDYYAKRVTCRPSS</sequence>
<dbReference type="EC" id="2.7.7.49" evidence="2"/>
<dbReference type="Pfam" id="PF13655">
    <property type="entry name" value="RVT_N"/>
    <property type="match status" value="1"/>
</dbReference>
<dbReference type="InterPro" id="IPR025960">
    <property type="entry name" value="RVT_N"/>
</dbReference>
<organism evidence="2 3">
    <name type="scientific">Fusibacter paucivorans</name>
    <dbReference type="NCBI Taxonomy" id="76009"/>
    <lineage>
        <taxon>Bacteria</taxon>
        <taxon>Bacillati</taxon>
        <taxon>Bacillota</taxon>
        <taxon>Clostridia</taxon>
        <taxon>Eubacteriales</taxon>
        <taxon>Eubacteriales Family XII. Incertae Sedis</taxon>
        <taxon>Fusibacter</taxon>
    </lineage>
</organism>
<dbReference type="InterPro" id="IPR043502">
    <property type="entry name" value="DNA/RNA_pol_sf"/>
</dbReference>
<dbReference type="RefSeq" id="WP_213238699.1">
    <property type="nucleotide sequence ID" value="NZ_JAHBCL010000073.1"/>
</dbReference>
<evidence type="ECO:0000313" key="2">
    <source>
        <dbReference type="EMBL" id="MBS7528844.1"/>
    </source>
</evidence>
<feature type="domain" description="Reverse transcriptase" evidence="1">
    <location>
        <begin position="98"/>
        <end position="336"/>
    </location>
</feature>
<dbReference type="PROSITE" id="PS50878">
    <property type="entry name" value="RT_POL"/>
    <property type="match status" value="1"/>
</dbReference>
<keyword evidence="2" id="KW-0808">Transferase</keyword>
<dbReference type="InterPro" id="IPR030931">
    <property type="entry name" value="Group_II_RT_mat"/>
</dbReference>
<dbReference type="Pfam" id="PF08388">
    <property type="entry name" value="GIIM"/>
    <property type="match status" value="1"/>
</dbReference>
<dbReference type="NCBIfam" id="TIGR04416">
    <property type="entry name" value="group_II_RT_mat"/>
    <property type="match status" value="1"/>
</dbReference>
<proteinExistence type="predicted"/>
<dbReference type="InterPro" id="IPR051083">
    <property type="entry name" value="GrpII_Intron_Splice-Mob/Def"/>
</dbReference>
<dbReference type="PANTHER" id="PTHR34047">
    <property type="entry name" value="NUCLEAR INTRON MATURASE 1, MITOCHONDRIAL-RELATED"/>
    <property type="match status" value="1"/>
</dbReference>
<dbReference type="EMBL" id="JAHBCL010000073">
    <property type="protein sequence ID" value="MBS7528844.1"/>
    <property type="molecule type" value="Genomic_DNA"/>
</dbReference>
<dbReference type="PANTHER" id="PTHR34047:SF8">
    <property type="entry name" value="PROTEIN YKFC"/>
    <property type="match status" value="1"/>
</dbReference>
<protein>
    <submittedName>
        <fullName evidence="2">Group II intron reverse transcriptase/maturase</fullName>
        <ecNumber evidence="2">2.7.7.49</ecNumber>
    </submittedName>
</protein>
<keyword evidence="3" id="KW-1185">Reference proteome</keyword>
<dbReference type="InterPro" id="IPR013597">
    <property type="entry name" value="Mat_intron_G2"/>
</dbReference>
<evidence type="ECO:0000313" key="3">
    <source>
        <dbReference type="Proteomes" id="UP000746471"/>
    </source>
</evidence>
<dbReference type="CDD" id="cd01651">
    <property type="entry name" value="RT_G2_intron"/>
    <property type="match status" value="1"/>
</dbReference>
<dbReference type="Proteomes" id="UP000746471">
    <property type="component" value="Unassembled WGS sequence"/>
</dbReference>
<evidence type="ECO:0000259" key="1">
    <source>
        <dbReference type="PROSITE" id="PS50878"/>
    </source>
</evidence>
<dbReference type="Pfam" id="PF00078">
    <property type="entry name" value="RVT_1"/>
    <property type="match status" value="1"/>
</dbReference>
<keyword evidence="2" id="KW-0548">Nucleotidyltransferase</keyword>
<gene>
    <name evidence="2" type="primary">ltrA</name>
    <name evidence="2" type="ORF">KHM83_19435</name>
</gene>
<accession>A0ABS5PW40</accession>
<dbReference type="GO" id="GO:0003964">
    <property type="term" value="F:RNA-directed DNA polymerase activity"/>
    <property type="evidence" value="ECO:0007669"/>
    <property type="project" value="UniProtKB-KW"/>
</dbReference>
<comment type="caution">
    <text evidence="2">The sequence shown here is derived from an EMBL/GenBank/DDBJ whole genome shotgun (WGS) entry which is preliminary data.</text>
</comment>
<keyword evidence="2" id="KW-0695">RNA-directed DNA polymerase</keyword>
<dbReference type="SUPFAM" id="SSF56672">
    <property type="entry name" value="DNA/RNA polymerases"/>
    <property type="match status" value="1"/>
</dbReference>
<reference evidence="2 3" key="1">
    <citation type="submission" date="2021-05" db="EMBL/GenBank/DDBJ databases">
        <title>Fusibacter ferrireducens sp. nov., an anaerobic, sulfur- and Fe-reducing bacterium isolated from the mangrove sediment.</title>
        <authorList>
            <person name="Qiu D."/>
        </authorList>
    </citation>
    <scope>NUCLEOTIDE SEQUENCE [LARGE SCALE GENOMIC DNA]</scope>
    <source>
        <strain evidence="2 3">DSM 12116</strain>
    </source>
</reference>
<dbReference type="InterPro" id="IPR000477">
    <property type="entry name" value="RT_dom"/>
</dbReference>